<comment type="caution">
    <text evidence="1">The sequence shown here is derived from an EMBL/GenBank/DDBJ whole genome shotgun (WGS) entry which is preliminary data.</text>
</comment>
<protein>
    <submittedName>
        <fullName evidence="1">Uncharacterized protein</fullName>
    </submittedName>
</protein>
<name>A0A168IRR8_MUCCL</name>
<dbReference type="Proteomes" id="UP000077051">
    <property type="component" value="Unassembled WGS sequence"/>
</dbReference>
<dbReference type="VEuPathDB" id="FungiDB:MUCCIDRAFT_113741"/>
<proteinExistence type="predicted"/>
<dbReference type="AlphaFoldDB" id="A0A168IRR8"/>
<reference evidence="1 2" key="1">
    <citation type="submission" date="2015-06" db="EMBL/GenBank/DDBJ databases">
        <title>Expansion of signal transduction pathways in fungi by whole-genome duplication.</title>
        <authorList>
            <consortium name="DOE Joint Genome Institute"/>
            <person name="Corrochano L.M."/>
            <person name="Kuo A."/>
            <person name="Marcet-Houben M."/>
            <person name="Polaino S."/>
            <person name="Salamov A."/>
            <person name="Villalobos J.M."/>
            <person name="Alvarez M.I."/>
            <person name="Avalos J."/>
            <person name="Benito E.P."/>
            <person name="Benoit I."/>
            <person name="Burger G."/>
            <person name="Camino L.P."/>
            <person name="Canovas D."/>
            <person name="Cerda-Olmedo E."/>
            <person name="Cheng J.-F."/>
            <person name="Dominguez A."/>
            <person name="Elias M."/>
            <person name="Eslava A.P."/>
            <person name="Glaser F."/>
            <person name="Grimwood J."/>
            <person name="Gutierrez G."/>
            <person name="Heitman J."/>
            <person name="Henrissat B."/>
            <person name="Iturriaga E.A."/>
            <person name="Lang B.F."/>
            <person name="Lavin J.L."/>
            <person name="Lee S."/>
            <person name="Li W."/>
            <person name="Lindquist E."/>
            <person name="Lopez-Garcia S."/>
            <person name="Luque E.M."/>
            <person name="Marcos A.T."/>
            <person name="Martin J."/>
            <person name="Mccluskey K."/>
            <person name="Medina H.R."/>
            <person name="Miralles-Duran A."/>
            <person name="Miyazaki A."/>
            <person name="Munoz-Torres E."/>
            <person name="Oguiza J.A."/>
            <person name="Ohm R."/>
            <person name="Olmedo M."/>
            <person name="Orejas M."/>
            <person name="Ortiz-Castellanos L."/>
            <person name="Pisabarro A.G."/>
            <person name="Rodriguez-Romero J."/>
            <person name="Ruiz-Herrera J."/>
            <person name="Ruiz-Vazquez R."/>
            <person name="Sanz C."/>
            <person name="Schackwitz W."/>
            <person name="Schmutz J."/>
            <person name="Shahriari M."/>
            <person name="Shelest E."/>
            <person name="Silva-Franco F."/>
            <person name="Soanes D."/>
            <person name="Syed K."/>
            <person name="Tagua V.G."/>
            <person name="Talbot N.J."/>
            <person name="Thon M."/>
            <person name="De Vries R.P."/>
            <person name="Wiebenga A."/>
            <person name="Yadav J.S."/>
            <person name="Braun E.L."/>
            <person name="Baker S."/>
            <person name="Garre V."/>
            <person name="Horwitz B."/>
            <person name="Torres-Martinez S."/>
            <person name="Idnurm A."/>
            <person name="Herrera-Estrella A."/>
            <person name="Gabaldon T."/>
            <person name="Grigoriev I.V."/>
        </authorList>
    </citation>
    <scope>NUCLEOTIDE SEQUENCE [LARGE SCALE GENOMIC DNA]</scope>
    <source>
        <strain evidence="1 2">CBS 277.49</strain>
    </source>
</reference>
<accession>A0A168IRR8</accession>
<dbReference type="EMBL" id="AMYB01000007">
    <property type="protein sequence ID" value="OAD00276.1"/>
    <property type="molecule type" value="Genomic_DNA"/>
</dbReference>
<evidence type="ECO:0000313" key="1">
    <source>
        <dbReference type="EMBL" id="OAD00276.1"/>
    </source>
</evidence>
<evidence type="ECO:0000313" key="2">
    <source>
        <dbReference type="Proteomes" id="UP000077051"/>
    </source>
</evidence>
<keyword evidence="2" id="KW-1185">Reference proteome</keyword>
<sequence length="58" mass="6855">MLRNCASNVHRMMEKIWDTNGGLNMRTILTRYIVSNYGLDSRPLEISRARRRQEDDEA</sequence>
<organism evidence="1 2">
    <name type="scientific">Mucor lusitanicus CBS 277.49</name>
    <dbReference type="NCBI Taxonomy" id="747725"/>
    <lineage>
        <taxon>Eukaryota</taxon>
        <taxon>Fungi</taxon>
        <taxon>Fungi incertae sedis</taxon>
        <taxon>Mucoromycota</taxon>
        <taxon>Mucoromycotina</taxon>
        <taxon>Mucoromycetes</taxon>
        <taxon>Mucorales</taxon>
        <taxon>Mucorineae</taxon>
        <taxon>Mucoraceae</taxon>
        <taxon>Mucor</taxon>
    </lineage>
</organism>
<gene>
    <name evidence="1" type="ORF">MUCCIDRAFT_113741</name>
</gene>